<evidence type="ECO:0000256" key="9">
    <source>
        <dbReference type="ARBA" id="ARBA00023264"/>
    </source>
</evidence>
<keyword evidence="5 12" id="KW-1133">Transmembrane helix</keyword>
<organism evidence="13 14">
    <name type="scientific">Cryptolaemus montrouzieri</name>
    <dbReference type="NCBI Taxonomy" id="559131"/>
    <lineage>
        <taxon>Eukaryota</taxon>
        <taxon>Metazoa</taxon>
        <taxon>Ecdysozoa</taxon>
        <taxon>Arthropoda</taxon>
        <taxon>Hexapoda</taxon>
        <taxon>Insecta</taxon>
        <taxon>Pterygota</taxon>
        <taxon>Neoptera</taxon>
        <taxon>Endopterygota</taxon>
        <taxon>Coleoptera</taxon>
        <taxon>Polyphaga</taxon>
        <taxon>Cucujiformia</taxon>
        <taxon>Coccinelloidea</taxon>
        <taxon>Coccinellidae</taxon>
        <taxon>Scymninae</taxon>
        <taxon>Scymnini</taxon>
        <taxon>Cryptolaemus</taxon>
    </lineage>
</organism>
<accession>A0ABD2P6H4</accession>
<dbReference type="InterPro" id="IPR043130">
    <property type="entry name" value="CDP-OH_PTrfase_TM_dom"/>
</dbReference>
<feature type="transmembrane region" description="Helical" evidence="12">
    <location>
        <begin position="109"/>
        <end position="128"/>
    </location>
</feature>
<dbReference type="Proteomes" id="UP001516400">
    <property type="component" value="Unassembled WGS sequence"/>
</dbReference>
<evidence type="ECO:0000256" key="8">
    <source>
        <dbReference type="ARBA" id="ARBA00023209"/>
    </source>
</evidence>
<gene>
    <name evidence="13" type="ORF">HHI36_001008</name>
</gene>
<evidence type="ECO:0000256" key="5">
    <source>
        <dbReference type="ARBA" id="ARBA00022989"/>
    </source>
</evidence>
<dbReference type="AlphaFoldDB" id="A0ABD2P6H4"/>
<dbReference type="InterPro" id="IPR050324">
    <property type="entry name" value="CDP-alcohol_PTase-I"/>
</dbReference>
<keyword evidence="6" id="KW-0443">Lipid metabolism</keyword>
<keyword evidence="7 12" id="KW-0472">Membrane</keyword>
<comment type="catalytic activity">
    <reaction evidence="11">
        <text>a CDP-1,2-diacyl-sn-glycerol + a 1,2-diacyl-sn-glycero-3-phospho-(1'-sn-glycerol) = a cardiolipin + CMP + H(+)</text>
        <dbReference type="Rhea" id="RHEA:32931"/>
        <dbReference type="ChEBI" id="CHEBI:15378"/>
        <dbReference type="ChEBI" id="CHEBI:58332"/>
        <dbReference type="ChEBI" id="CHEBI:60377"/>
        <dbReference type="ChEBI" id="CHEBI:62237"/>
        <dbReference type="ChEBI" id="CHEBI:64716"/>
        <dbReference type="EC" id="2.7.8.41"/>
    </reaction>
</comment>
<protein>
    <recommendedName>
        <fullName evidence="10">cardiolipin synthase (CMP-forming)</fullName>
        <ecNumber evidence="10">2.7.8.41</ecNumber>
    </recommendedName>
</protein>
<evidence type="ECO:0000256" key="2">
    <source>
        <dbReference type="ARBA" id="ARBA00022516"/>
    </source>
</evidence>
<dbReference type="PANTHER" id="PTHR14269:SF60">
    <property type="entry name" value="CARDIOLIPIN SYNTHASE (CMP-FORMING)"/>
    <property type="match status" value="1"/>
</dbReference>
<evidence type="ECO:0000256" key="12">
    <source>
        <dbReference type="SAM" id="Phobius"/>
    </source>
</evidence>
<evidence type="ECO:0000256" key="4">
    <source>
        <dbReference type="ARBA" id="ARBA00022692"/>
    </source>
</evidence>
<evidence type="ECO:0000256" key="3">
    <source>
        <dbReference type="ARBA" id="ARBA00022679"/>
    </source>
</evidence>
<dbReference type="Gene3D" id="1.20.120.1760">
    <property type="match status" value="1"/>
</dbReference>
<dbReference type="EMBL" id="JABFTP020000185">
    <property type="protein sequence ID" value="KAL3286503.1"/>
    <property type="molecule type" value="Genomic_DNA"/>
</dbReference>
<keyword evidence="9" id="KW-1208">Phospholipid metabolism</keyword>
<evidence type="ECO:0000256" key="1">
    <source>
        <dbReference type="ARBA" id="ARBA00004141"/>
    </source>
</evidence>
<sequence>MGSFLDPMADKVLIGTLFLTLTYADLIPIALTAMIIGRDILLVTAGFIIRYRSLPHPKTLGRYFDVTHATVQLAPTFISKVNTGVQLALVGSTLAAPVFHYVGHPFLEYLWYVTGATTIAAGLSYIISKIHINT</sequence>
<evidence type="ECO:0000256" key="11">
    <source>
        <dbReference type="ARBA" id="ARBA00047433"/>
    </source>
</evidence>
<evidence type="ECO:0000313" key="14">
    <source>
        <dbReference type="Proteomes" id="UP001516400"/>
    </source>
</evidence>
<dbReference type="InterPro" id="IPR000462">
    <property type="entry name" value="CDP-OH_P_trans"/>
</dbReference>
<evidence type="ECO:0000256" key="10">
    <source>
        <dbReference type="ARBA" id="ARBA00039001"/>
    </source>
</evidence>
<evidence type="ECO:0000313" key="13">
    <source>
        <dbReference type="EMBL" id="KAL3286503.1"/>
    </source>
</evidence>
<dbReference type="GO" id="GO:0043337">
    <property type="term" value="F:cardiolipin synthase (CMP-forming)"/>
    <property type="evidence" value="ECO:0007669"/>
    <property type="project" value="UniProtKB-EC"/>
</dbReference>
<keyword evidence="8" id="KW-0594">Phospholipid biosynthesis</keyword>
<evidence type="ECO:0000256" key="6">
    <source>
        <dbReference type="ARBA" id="ARBA00023098"/>
    </source>
</evidence>
<dbReference type="PANTHER" id="PTHR14269">
    <property type="entry name" value="CDP-DIACYLGLYCEROL--GLYCEROL-3-PHOSPHATE 3-PHOSPHATIDYLTRANSFERASE-RELATED"/>
    <property type="match status" value="1"/>
</dbReference>
<evidence type="ECO:0000256" key="7">
    <source>
        <dbReference type="ARBA" id="ARBA00023136"/>
    </source>
</evidence>
<dbReference type="GO" id="GO:0008654">
    <property type="term" value="P:phospholipid biosynthetic process"/>
    <property type="evidence" value="ECO:0007669"/>
    <property type="project" value="UniProtKB-KW"/>
</dbReference>
<reference evidence="13 14" key="1">
    <citation type="journal article" date="2021" name="BMC Biol.">
        <title>Horizontally acquired antibacterial genes associated with adaptive radiation of ladybird beetles.</title>
        <authorList>
            <person name="Li H.S."/>
            <person name="Tang X.F."/>
            <person name="Huang Y.H."/>
            <person name="Xu Z.Y."/>
            <person name="Chen M.L."/>
            <person name="Du X.Y."/>
            <person name="Qiu B.Y."/>
            <person name="Chen P.T."/>
            <person name="Zhang W."/>
            <person name="Slipinski A."/>
            <person name="Escalona H.E."/>
            <person name="Waterhouse R.M."/>
            <person name="Zwick A."/>
            <person name="Pang H."/>
        </authorList>
    </citation>
    <scope>NUCLEOTIDE SEQUENCE [LARGE SCALE GENOMIC DNA]</scope>
    <source>
        <strain evidence="13">SYSU2018</strain>
    </source>
</reference>
<dbReference type="GO" id="GO:0016020">
    <property type="term" value="C:membrane"/>
    <property type="evidence" value="ECO:0007669"/>
    <property type="project" value="UniProtKB-SubCell"/>
</dbReference>
<dbReference type="Pfam" id="PF01066">
    <property type="entry name" value="CDP-OH_P_transf"/>
    <property type="match status" value="1"/>
</dbReference>
<name>A0ABD2P6H4_9CUCU</name>
<keyword evidence="2" id="KW-0444">Lipid biosynthesis</keyword>
<keyword evidence="4 12" id="KW-0812">Transmembrane</keyword>
<keyword evidence="3" id="KW-0808">Transferase</keyword>
<comment type="subcellular location">
    <subcellularLocation>
        <location evidence="1">Membrane</location>
        <topology evidence="1">Multi-pass membrane protein</topology>
    </subcellularLocation>
</comment>
<proteinExistence type="predicted"/>
<dbReference type="EC" id="2.7.8.41" evidence="10"/>
<keyword evidence="14" id="KW-1185">Reference proteome</keyword>
<comment type="caution">
    <text evidence="13">The sequence shown here is derived from an EMBL/GenBank/DDBJ whole genome shotgun (WGS) entry which is preliminary data.</text>
</comment>